<dbReference type="PANTHER" id="PTHR45138">
    <property type="entry name" value="REGULATORY COMPONENTS OF SENSORY TRANSDUCTION SYSTEM"/>
    <property type="match status" value="1"/>
</dbReference>
<keyword evidence="6" id="KW-0808">Transferase</keyword>
<protein>
    <recommendedName>
        <fullName evidence="2">diguanylate cyclase</fullName>
        <ecNumber evidence="2">2.7.7.65</ecNumber>
    </recommendedName>
</protein>
<comment type="caution">
    <text evidence="6">The sequence shown here is derived from an EMBL/GenBank/DDBJ whole genome shotgun (WGS) entry which is preliminary data.</text>
</comment>
<dbReference type="SUPFAM" id="SSF55073">
    <property type="entry name" value="Nucleotide cyclase"/>
    <property type="match status" value="1"/>
</dbReference>
<keyword evidence="4" id="KW-0472">Membrane</keyword>
<keyword evidence="4" id="KW-0812">Transmembrane</keyword>
<evidence type="ECO:0000313" key="6">
    <source>
        <dbReference type="EMBL" id="MCX2523230.1"/>
    </source>
</evidence>
<reference evidence="6" key="1">
    <citation type="submission" date="2022-11" db="EMBL/GenBank/DDBJ databases">
        <title>Larsenimonas rhizosphaerae sp. nov., isolated from a tidal mudflat.</title>
        <authorList>
            <person name="Lee S.D."/>
            <person name="Kim I.S."/>
        </authorList>
    </citation>
    <scope>NUCLEOTIDE SEQUENCE</scope>
    <source>
        <strain evidence="6">GH2-1</strain>
    </source>
</reference>
<dbReference type="Pfam" id="PF00990">
    <property type="entry name" value="GGDEF"/>
    <property type="match status" value="1"/>
</dbReference>
<evidence type="ECO:0000256" key="1">
    <source>
        <dbReference type="ARBA" id="ARBA00001946"/>
    </source>
</evidence>
<dbReference type="EC" id="2.7.7.65" evidence="2"/>
<keyword evidence="6" id="KW-0548">Nucleotidyltransferase</keyword>
<feature type="transmembrane region" description="Helical" evidence="4">
    <location>
        <begin position="275"/>
        <end position="297"/>
    </location>
</feature>
<proteinExistence type="predicted"/>
<keyword evidence="4" id="KW-1133">Transmembrane helix</keyword>
<dbReference type="AlphaFoldDB" id="A0AA41ZLV3"/>
<dbReference type="PROSITE" id="PS50887">
    <property type="entry name" value="GGDEF"/>
    <property type="match status" value="1"/>
</dbReference>
<evidence type="ECO:0000256" key="4">
    <source>
        <dbReference type="SAM" id="Phobius"/>
    </source>
</evidence>
<dbReference type="Pfam" id="PF05228">
    <property type="entry name" value="CHASE4"/>
    <property type="match status" value="1"/>
</dbReference>
<dbReference type="SMART" id="SM00267">
    <property type="entry name" value="GGDEF"/>
    <property type="match status" value="1"/>
</dbReference>
<dbReference type="EMBL" id="JAPIVE010000001">
    <property type="protein sequence ID" value="MCX2523230.1"/>
    <property type="molecule type" value="Genomic_DNA"/>
</dbReference>
<dbReference type="Gene3D" id="6.10.340.10">
    <property type="match status" value="1"/>
</dbReference>
<organism evidence="6 7">
    <name type="scientific">Larsenimonas rhizosphaerae</name>
    <dbReference type="NCBI Taxonomy" id="2944682"/>
    <lineage>
        <taxon>Bacteria</taxon>
        <taxon>Pseudomonadati</taxon>
        <taxon>Pseudomonadota</taxon>
        <taxon>Gammaproteobacteria</taxon>
        <taxon>Oceanospirillales</taxon>
        <taxon>Halomonadaceae</taxon>
        <taxon>Larsenimonas</taxon>
    </lineage>
</organism>
<sequence>MMRLSALLHSLRHRLLAALAITALVAIVLQVAFAWYLVVPGLLEAEKKRGLAATDQLISTINTRLDALGGDTRDWASWDQSVDFIVGNMPHYPEENFSEEMLQDTHHLMMAYFDADNRLAWVTGIDPATSRYGSCPGLETGCQWATPFITALQHHLSTQPDKLETWLLSSPLPAMVATSPIVPTDRGQAARSGWLAVIELIDTPWLENAAKQTGFTSTVVAPPPGQAPPPGETIITRNNDVMDVRHYIEAMPDTSLLEIYISIPRDEFHASHRHFFFITTALMTLFLAIMVVISLLVESMVLRPTRTLHEATRTLRRRIHDDMCLPPELTDRRDELGGLARDFQQLVNEERARSGTLLKQTRTDELTGLFNRREFDEMLETYLMNPAQYYPVSIILIDIDHFKLYNDHFGHPEGDQCLITVARLMKGCFNRPNDLVARTGGEEFSVLLPHTSTDEAMILGTRLKNRLKQRYIPHPTSPTAPWLTLSIGISNSGLTGHRSVRHLVKAADVALYAAKARGRDRVLTETGITRPLNEA</sequence>
<feature type="domain" description="GGDEF" evidence="5">
    <location>
        <begin position="390"/>
        <end position="527"/>
    </location>
</feature>
<dbReference type="PANTHER" id="PTHR45138:SF9">
    <property type="entry name" value="DIGUANYLATE CYCLASE DGCM-RELATED"/>
    <property type="match status" value="1"/>
</dbReference>
<comment type="catalytic activity">
    <reaction evidence="3">
        <text>2 GTP = 3',3'-c-di-GMP + 2 diphosphate</text>
        <dbReference type="Rhea" id="RHEA:24898"/>
        <dbReference type="ChEBI" id="CHEBI:33019"/>
        <dbReference type="ChEBI" id="CHEBI:37565"/>
        <dbReference type="ChEBI" id="CHEBI:58805"/>
        <dbReference type="EC" id="2.7.7.65"/>
    </reaction>
</comment>
<evidence type="ECO:0000256" key="3">
    <source>
        <dbReference type="ARBA" id="ARBA00034247"/>
    </source>
</evidence>
<dbReference type="InterPro" id="IPR000160">
    <property type="entry name" value="GGDEF_dom"/>
</dbReference>
<evidence type="ECO:0000313" key="7">
    <source>
        <dbReference type="Proteomes" id="UP001165678"/>
    </source>
</evidence>
<dbReference type="InterPro" id="IPR007892">
    <property type="entry name" value="CHASE4"/>
</dbReference>
<dbReference type="NCBIfam" id="TIGR00254">
    <property type="entry name" value="GGDEF"/>
    <property type="match status" value="1"/>
</dbReference>
<comment type="cofactor">
    <cofactor evidence="1">
        <name>Mg(2+)</name>
        <dbReference type="ChEBI" id="CHEBI:18420"/>
    </cofactor>
</comment>
<keyword evidence="7" id="KW-1185">Reference proteome</keyword>
<evidence type="ECO:0000259" key="5">
    <source>
        <dbReference type="PROSITE" id="PS50887"/>
    </source>
</evidence>
<accession>A0AA41ZLV3</accession>
<dbReference type="GO" id="GO:0052621">
    <property type="term" value="F:diguanylate cyclase activity"/>
    <property type="evidence" value="ECO:0007669"/>
    <property type="project" value="UniProtKB-EC"/>
</dbReference>
<dbReference type="Gene3D" id="3.30.70.270">
    <property type="match status" value="1"/>
</dbReference>
<dbReference type="InterPro" id="IPR029787">
    <property type="entry name" value="Nucleotide_cyclase"/>
</dbReference>
<dbReference type="Proteomes" id="UP001165678">
    <property type="component" value="Unassembled WGS sequence"/>
</dbReference>
<dbReference type="FunFam" id="3.30.70.270:FF:000001">
    <property type="entry name" value="Diguanylate cyclase domain protein"/>
    <property type="match status" value="1"/>
</dbReference>
<dbReference type="CDD" id="cd01949">
    <property type="entry name" value="GGDEF"/>
    <property type="match status" value="1"/>
</dbReference>
<dbReference type="InterPro" id="IPR050469">
    <property type="entry name" value="Diguanylate_Cyclase"/>
</dbReference>
<name>A0AA41ZLV3_9GAMM</name>
<gene>
    <name evidence="6" type="ORF">OQ287_03170</name>
</gene>
<dbReference type="InterPro" id="IPR043128">
    <property type="entry name" value="Rev_trsase/Diguanyl_cyclase"/>
</dbReference>
<evidence type="ECO:0000256" key="2">
    <source>
        <dbReference type="ARBA" id="ARBA00012528"/>
    </source>
</evidence>
<dbReference type="RefSeq" id="WP_265895556.1">
    <property type="nucleotide sequence ID" value="NZ_JAPIVE010000001.1"/>
</dbReference>